<dbReference type="GO" id="GO:0004557">
    <property type="term" value="F:alpha-galactosidase activity"/>
    <property type="evidence" value="ECO:0007669"/>
    <property type="project" value="UniProtKB-UniRule"/>
</dbReference>
<evidence type="ECO:0000256" key="6">
    <source>
        <dbReference type="PIRNR" id="PIRNR005536"/>
    </source>
</evidence>
<dbReference type="GO" id="GO:0016052">
    <property type="term" value="P:carbohydrate catabolic process"/>
    <property type="evidence" value="ECO:0007669"/>
    <property type="project" value="InterPro"/>
</dbReference>
<feature type="binding site" evidence="8">
    <location>
        <position position="501"/>
    </location>
    <ligand>
        <name>substrate</name>
    </ligand>
</feature>
<dbReference type="Proteomes" id="UP000190188">
    <property type="component" value="Unassembled WGS sequence"/>
</dbReference>
<dbReference type="InterPro" id="IPR013785">
    <property type="entry name" value="Aldolase_TIM"/>
</dbReference>
<evidence type="ECO:0000256" key="1">
    <source>
        <dbReference type="ARBA" id="ARBA00001255"/>
    </source>
</evidence>
<dbReference type="EC" id="3.2.1.22" evidence="3 6"/>
<dbReference type="CDD" id="cd14791">
    <property type="entry name" value="GH36"/>
    <property type="match status" value="1"/>
</dbReference>
<evidence type="ECO:0000259" key="9">
    <source>
        <dbReference type="Pfam" id="PF16874"/>
    </source>
</evidence>
<dbReference type="EMBL" id="MSZX01000012">
    <property type="protein sequence ID" value="OPA74009.1"/>
    <property type="molecule type" value="Genomic_DNA"/>
</dbReference>
<dbReference type="InterPro" id="IPR002252">
    <property type="entry name" value="Glyco_hydro_36"/>
</dbReference>
<proteinExistence type="inferred from homology"/>
<evidence type="ECO:0000256" key="5">
    <source>
        <dbReference type="ARBA" id="ARBA00023295"/>
    </source>
</evidence>
<feature type="active site" description="Proton donor" evidence="7">
    <location>
        <position position="523"/>
    </location>
</feature>
<gene>
    <name evidence="11" type="ORF">BVG16_24940</name>
</gene>
<keyword evidence="5 6" id="KW-0326">Glycosidase</keyword>
<dbReference type="InterPro" id="IPR013780">
    <property type="entry name" value="Glyco_hydro_b"/>
</dbReference>
<reference evidence="11 12" key="1">
    <citation type="submission" date="2017-01" db="EMBL/GenBank/DDBJ databases">
        <title>Genome analysis of Paenibacillus selenitrireducens ES3-24.</title>
        <authorList>
            <person name="Xu D."/>
            <person name="Yao R."/>
            <person name="Zheng S."/>
        </authorList>
    </citation>
    <scope>NUCLEOTIDE SEQUENCE [LARGE SCALE GENOMIC DNA]</scope>
    <source>
        <strain evidence="11 12">ES3-24</strain>
    </source>
</reference>
<dbReference type="PIRSF" id="PIRSF005536">
    <property type="entry name" value="Agal"/>
    <property type="match status" value="1"/>
</dbReference>
<feature type="binding site" evidence="8">
    <location>
        <begin position="341"/>
        <end position="342"/>
    </location>
    <ligand>
        <name>substrate</name>
    </ligand>
</feature>
<organism evidence="11 12">
    <name type="scientific">Paenibacillus selenitireducens</name>
    <dbReference type="NCBI Taxonomy" id="1324314"/>
    <lineage>
        <taxon>Bacteria</taxon>
        <taxon>Bacillati</taxon>
        <taxon>Bacillota</taxon>
        <taxon>Bacilli</taxon>
        <taxon>Bacillales</taxon>
        <taxon>Paenibacillaceae</taxon>
        <taxon>Paenibacillus</taxon>
    </lineage>
</organism>
<dbReference type="AlphaFoldDB" id="A0A1T2X2C7"/>
<comment type="catalytic activity">
    <reaction evidence="1 6">
        <text>Hydrolysis of terminal, non-reducing alpha-D-galactose residues in alpha-D-galactosides, including galactose oligosaccharides, galactomannans and galactolipids.</text>
        <dbReference type="EC" id="3.2.1.22"/>
    </reaction>
</comment>
<evidence type="ECO:0000256" key="7">
    <source>
        <dbReference type="PIRSR" id="PIRSR005536-1"/>
    </source>
</evidence>
<evidence type="ECO:0000313" key="11">
    <source>
        <dbReference type="EMBL" id="OPA74009.1"/>
    </source>
</evidence>
<evidence type="ECO:0000256" key="2">
    <source>
        <dbReference type="ARBA" id="ARBA00006202"/>
    </source>
</evidence>
<dbReference type="InterPro" id="IPR000111">
    <property type="entry name" value="Glyco_hydro_27/36_CS"/>
</dbReference>
<dbReference type="Gene3D" id="2.60.40.1180">
    <property type="entry name" value="Golgi alpha-mannosidase II"/>
    <property type="match status" value="1"/>
</dbReference>
<dbReference type="Pfam" id="PF16874">
    <property type="entry name" value="Glyco_hydro_36C"/>
    <property type="match status" value="1"/>
</dbReference>
<feature type="binding site" evidence="8">
    <location>
        <begin position="451"/>
        <end position="455"/>
    </location>
    <ligand>
        <name>substrate</name>
    </ligand>
</feature>
<dbReference type="PANTHER" id="PTHR43053">
    <property type="entry name" value="GLYCOSIDASE FAMILY 31"/>
    <property type="match status" value="1"/>
</dbReference>
<evidence type="ECO:0000256" key="8">
    <source>
        <dbReference type="PIRSR" id="PIRSR005536-2"/>
    </source>
</evidence>
<dbReference type="OrthoDB" id="9758822at2"/>
<feature type="binding site" evidence="8">
    <location>
        <position position="418"/>
    </location>
    <ligand>
        <name>substrate</name>
    </ligand>
</feature>
<dbReference type="InterPro" id="IPR031705">
    <property type="entry name" value="Glyco_hydro_36_C"/>
</dbReference>
<feature type="binding site" evidence="8">
    <location>
        <position position="177"/>
    </location>
    <ligand>
        <name>substrate</name>
    </ligand>
</feature>
<keyword evidence="4 6" id="KW-0378">Hydrolase</keyword>
<dbReference type="Pfam" id="PF02065">
    <property type="entry name" value="Melibiase"/>
    <property type="match status" value="1"/>
</dbReference>
<name>A0A1T2X2C7_9BACL</name>
<dbReference type="PROSITE" id="PS00512">
    <property type="entry name" value="ALPHA_GALACTOSIDASE"/>
    <property type="match status" value="1"/>
</dbReference>
<dbReference type="Gene3D" id="3.20.20.70">
    <property type="entry name" value="Aldolase class I"/>
    <property type="match status" value="1"/>
</dbReference>
<feature type="binding site" evidence="8">
    <location>
        <position position="523"/>
    </location>
    <ligand>
        <name>substrate</name>
    </ligand>
</feature>
<dbReference type="FunFam" id="3.20.20.70:FF:000118">
    <property type="entry name" value="Alpha-galactosidase"/>
    <property type="match status" value="1"/>
</dbReference>
<evidence type="ECO:0000313" key="12">
    <source>
        <dbReference type="Proteomes" id="UP000190188"/>
    </source>
</evidence>
<feature type="domain" description="Glycosyl hydrolase family 36 N-terminal" evidence="10">
    <location>
        <begin position="30"/>
        <end position="262"/>
    </location>
</feature>
<comment type="similarity">
    <text evidence="2">Belongs to the glycosyl hydrolase 36 family.</text>
</comment>
<dbReference type="InterPro" id="IPR050985">
    <property type="entry name" value="Alpha-glycosidase_related"/>
</dbReference>
<comment type="caution">
    <text evidence="11">The sequence shown here is derived from an EMBL/GenBank/DDBJ whole genome shotgun (WGS) entry which is preliminary data.</text>
</comment>
<dbReference type="Pfam" id="PF16875">
    <property type="entry name" value="Glyco_hydro_36N"/>
    <property type="match status" value="1"/>
</dbReference>
<feature type="domain" description="Glycosyl hydrolase family 36 C-terminal" evidence="9">
    <location>
        <begin position="624"/>
        <end position="698"/>
    </location>
</feature>
<dbReference type="InterPro" id="IPR031704">
    <property type="entry name" value="Glyco_hydro_36_N"/>
</dbReference>
<dbReference type="SUPFAM" id="SSF51445">
    <property type="entry name" value="(Trans)glycosidases"/>
    <property type="match status" value="1"/>
</dbReference>
<dbReference type="Gene3D" id="2.70.98.60">
    <property type="entry name" value="alpha-galactosidase from lactobacil brevis"/>
    <property type="match status" value="1"/>
</dbReference>
<evidence type="ECO:0000259" key="10">
    <source>
        <dbReference type="Pfam" id="PF16875"/>
    </source>
</evidence>
<accession>A0A1T2X2C7</accession>
<dbReference type="STRING" id="1324314.BVG16_24940"/>
<dbReference type="InterPro" id="IPR017853">
    <property type="entry name" value="GH"/>
</dbReference>
<feature type="active site" description="Nucleophile" evidence="7">
    <location>
        <position position="453"/>
    </location>
</feature>
<protein>
    <recommendedName>
        <fullName evidence="3 6">Alpha-galactosidase</fullName>
        <ecNumber evidence="3 6">3.2.1.22</ecNumber>
    </recommendedName>
</protein>
<dbReference type="PRINTS" id="PR00743">
    <property type="entry name" value="GLHYDRLASE36"/>
</dbReference>
<evidence type="ECO:0000256" key="3">
    <source>
        <dbReference type="ARBA" id="ARBA00012755"/>
    </source>
</evidence>
<dbReference type="InterPro" id="IPR038417">
    <property type="entry name" value="Alpga-gal_N_sf"/>
</dbReference>
<keyword evidence="12" id="KW-1185">Reference proteome</keyword>
<sequence length="703" mass="81071">MTIQYHEQHRIFAIQTNTTSYVFGRNEKESLQHLYWGASVDAEDCMPLLRTRFHSSFDMELEREIEEYSFWGGLVYSEPSLKVTWHDGVRDLCMVYAGHQITEQDGKETLVVTMKDRVYPLEVHITYVVIPEYDLIERSARIVNTGDNDVVLESAQSAAWTIPTLQDYRLTHVTGKWSGEFQLRDTVLSEGKKVLESRRGFTDGHANPWFAIDNGYATEESGQVWFGALAWSGNWKITAEKSAFNQVRVTGGIHDFDSEWILGPGESFETPMFVGGYTAGGFGEMSRHLHQYQYDYIIPSQEPRKVLYNSWEATYFDVNAKDQMALAERAAKLGVELFVVDDGWFGQRNHDRAGLGDWFVNKEKFPNGLNELIDKVHELGMEFGIWVEPEAVNPDSDLYRQHPDWVYHFPTRGRTELRNQLLLNISKPEVKNFIIDFMSDLLQQHDIKFIKWDMNRTVTEPGMKDHPINRQKEIWVRHVQSLYEIWAELRKRFPHVAFETCAGGGSRIDLGILRYADQSWPSDNTDAFDRLSIQEGFAYVYPPKMMTCWVTESPSGMNKRMASLSYRFHSAMMGTLGIGSNLNEWSDELIEQSATFVEQYKQIRPIVQYGQQFRLQGLKHKGVTAVQYVSDNGSESVLFGFLHSQRLGEPLPRLRLQGLQADKSYKIDQLPGIWTGRALMNIGIELPLRGDFDSLMYRIQEQN</sequence>
<evidence type="ECO:0000256" key="4">
    <source>
        <dbReference type="ARBA" id="ARBA00022801"/>
    </source>
</evidence>
<dbReference type="RefSeq" id="WP_078501928.1">
    <property type="nucleotide sequence ID" value="NZ_MSZX01000012.1"/>
</dbReference>
<dbReference type="PANTHER" id="PTHR43053:SF3">
    <property type="entry name" value="ALPHA-GALACTOSIDASE C-RELATED"/>
    <property type="match status" value="1"/>
</dbReference>